<accession>A0A450ZK70</accession>
<name>A0A450ZK70_9GAMM</name>
<proteinExistence type="predicted"/>
<feature type="region of interest" description="Disordered" evidence="1">
    <location>
        <begin position="1"/>
        <end position="20"/>
    </location>
</feature>
<sequence length="89" mass="9566">MMQNTISSQRKNDESTAEKIQYTGNVEDMLQRCNVILVGSDTAPIKPEMCVSRGLSAPGPEPRGSQGGKSYLCGFVPPHGSHCSNRKGV</sequence>
<reference evidence="2" key="1">
    <citation type="submission" date="2019-02" db="EMBL/GenBank/DDBJ databases">
        <authorList>
            <person name="Gruber-Vodicka R. H."/>
            <person name="Seah K. B. B."/>
        </authorList>
    </citation>
    <scope>NUCLEOTIDE SEQUENCE</scope>
    <source>
        <strain evidence="2">BECK_BZ126</strain>
    </source>
</reference>
<dbReference type="EMBL" id="CAADFW010000004">
    <property type="protein sequence ID" value="VFK54189.1"/>
    <property type="molecule type" value="Genomic_DNA"/>
</dbReference>
<organism evidence="2">
    <name type="scientific">Candidatus Kentrum sp. TC</name>
    <dbReference type="NCBI Taxonomy" id="2126339"/>
    <lineage>
        <taxon>Bacteria</taxon>
        <taxon>Pseudomonadati</taxon>
        <taxon>Pseudomonadota</taxon>
        <taxon>Gammaproteobacteria</taxon>
        <taxon>Candidatus Kentrum</taxon>
    </lineage>
</organism>
<gene>
    <name evidence="2" type="ORF">BECKTC1821F_GA0114240_100454</name>
</gene>
<dbReference type="AlphaFoldDB" id="A0A450ZK70"/>
<evidence type="ECO:0000313" key="2">
    <source>
        <dbReference type="EMBL" id="VFK54189.1"/>
    </source>
</evidence>
<evidence type="ECO:0000256" key="1">
    <source>
        <dbReference type="SAM" id="MobiDB-lite"/>
    </source>
</evidence>
<protein>
    <submittedName>
        <fullName evidence="2">Uncharacterized protein</fullName>
    </submittedName>
</protein>